<sequence length="260" mass="30378">MPVLKKPEKKDDRFVAKTIDLVKILFTDVKLKSIRRLMDSKGYTISIYIPETINSEGICSMDRLDDTIMKEIVHSSPKWFNKEITQNELIEMYHRSFCSQTKTMSVIFTNTKYPKLVYNNKDVETVDDVIAILRENNHFKKCIINVEIEYHGIYFYADNTKNKWVVSSIDITDISNDNNNEWINKDDIVDKLGDNITAVNAKMNMRVLELQKYINELEENRVGINKLFLELKVAPCNNIQEPLNKINQLLSCQEIKLNNM</sequence>
<name>A0A6C0LM83_9ZZZZ</name>
<accession>A0A6C0LM83</accession>
<protein>
    <submittedName>
        <fullName evidence="1">Uncharacterized protein</fullName>
    </submittedName>
</protein>
<reference evidence="1" key="1">
    <citation type="journal article" date="2020" name="Nature">
        <title>Giant virus diversity and host interactions through global metagenomics.</title>
        <authorList>
            <person name="Schulz F."/>
            <person name="Roux S."/>
            <person name="Paez-Espino D."/>
            <person name="Jungbluth S."/>
            <person name="Walsh D.A."/>
            <person name="Denef V.J."/>
            <person name="McMahon K.D."/>
            <person name="Konstantinidis K.T."/>
            <person name="Eloe-Fadrosh E.A."/>
            <person name="Kyrpides N.C."/>
            <person name="Woyke T."/>
        </authorList>
    </citation>
    <scope>NUCLEOTIDE SEQUENCE</scope>
    <source>
        <strain evidence="1">GVMAG-M-3300027963-21</strain>
    </source>
</reference>
<evidence type="ECO:0000313" key="1">
    <source>
        <dbReference type="EMBL" id="QHU31440.1"/>
    </source>
</evidence>
<dbReference type="EMBL" id="MN740527">
    <property type="protein sequence ID" value="QHU31440.1"/>
    <property type="molecule type" value="Genomic_DNA"/>
</dbReference>
<dbReference type="AlphaFoldDB" id="A0A6C0LM83"/>
<organism evidence="1">
    <name type="scientific">viral metagenome</name>
    <dbReference type="NCBI Taxonomy" id="1070528"/>
    <lineage>
        <taxon>unclassified sequences</taxon>
        <taxon>metagenomes</taxon>
        <taxon>organismal metagenomes</taxon>
    </lineage>
</organism>
<proteinExistence type="predicted"/>